<evidence type="ECO:0000313" key="1">
    <source>
        <dbReference type="EMBL" id="KGO92233.1"/>
    </source>
</evidence>
<gene>
    <name evidence="1" type="ORF">Q766_13830</name>
</gene>
<dbReference type="eggNOG" id="ENOG5033ENR">
    <property type="taxonomic scope" value="Bacteria"/>
</dbReference>
<reference evidence="1 2" key="1">
    <citation type="submission" date="2013-09" db="EMBL/GenBank/DDBJ databases">
        <authorList>
            <person name="Zeng Z."/>
            <person name="Chen C."/>
        </authorList>
    </citation>
    <scope>NUCLEOTIDE SEQUENCE [LARGE SCALE GENOMIC DNA]</scope>
    <source>
        <strain evidence="1 2">WB 4.1-42</strain>
    </source>
</reference>
<dbReference type="EMBL" id="JRLY01000011">
    <property type="protein sequence ID" value="KGO92233.1"/>
    <property type="molecule type" value="Genomic_DNA"/>
</dbReference>
<proteinExistence type="predicted"/>
<name>A0A0A2MLA6_9FLAO</name>
<evidence type="ECO:0000313" key="2">
    <source>
        <dbReference type="Proteomes" id="UP000030111"/>
    </source>
</evidence>
<dbReference type="AlphaFoldDB" id="A0A0A2MLA6"/>
<dbReference type="RefSeq" id="WP_026991063.1">
    <property type="nucleotide sequence ID" value="NZ_AUGP01000025.1"/>
</dbReference>
<keyword evidence="2" id="KW-1185">Reference proteome</keyword>
<comment type="caution">
    <text evidence="1">The sequence shown here is derived from an EMBL/GenBank/DDBJ whole genome shotgun (WGS) entry which is preliminary data.</text>
</comment>
<accession>A0A0A2MLA6</accession>
<sequence length="239" mass="28036">MNSKVEFTENFTAIVNNCIENGSHLGGGNPNSKILVVGKEAALNEVEAWYEGNAKDWYNQMDNQNLNFIRTEKFPVGHTWSKYQKLHDYIFPEHAPEAYINFEERFFTTEMNDNPAKKNSEAKKRKDFKFNLQNRKDTFFKENFIQDFPVTILACSDYIKNTGKIREIDTMFDVTYPGDEKGKHADYSRGNSFYLHYNEDQSKLVIHTRQLSNNVDDKMLQDMGIIIREHLNRNKHITK</sequence>
<dbReference type="Proteomes" id="UP000030111">
    <property type="component" value="Unassembled WGS sequence"/>
</dbReference>
<organism evidence="1 2">
    <name type="scientific">Flavobacterium subsaxonicum WB 4.1-42 = DSM 21790</name>
    <dbReference type="NCBI Taxonomy" id="1121898"/>
    <lineage>
        <taxon>Bacteria</taxon>
        <taxon>Pseudomonadati</taxon>
        <taxon>Bacteroidota</taxon>
        <taxon>Flavobacteriia</taxon>
        <taxon>Flavobacteriales</taxon>
        <taxon>Flavobacteriaceae</taxon>
        <taxon>Flavobacterium</taxon>
    </lineage>
</organism>
<dbReference type="OrthoDB" id="1075713at2"/>
<protein>
    <submittedName>
        <fullName evidence="1">Uncharacterized protein</fullName>
    </submittedName>
</protein>